<proteinExistence type="inferred from homology"/>
<dbReference type="AlphaFoldDB" id="A0A420J9W8"/>
<comment type="similarity">
    <text evidence="1">Belongs to the MIX23 family.</text>
</comment>
<protein>
    <recommendedName>
        <fullName evidence="5">Caffeine-induced death protein 2</fullName>
    </recommendedName>
</protein>
<feature type="region of interest" description="Disordered" evidence="2">
    <location>
        <begin position="182"/>
        <end position="210"/>
    </location>
</feature>
<evidence type="ECO:0000256" key="1">
    <source>
        <dbReference type="ARBA" id="ARBA00024204"/>
    </source>
</evidence>
<dbReference type="Proteomes" id="UP000283383">
    <property type="component" value="Unassembled WGS sequence"/>
</dbReference>
<keyword evidence="4" id="KW-1185">Reference proteome</keyword>
<dbReference type="PANTHER" id="PTHR31905:SF2">
    <property type="entry name" value="PROTEIN MIX23"/>
    <property type="match status" value="1"/>
</dbReference>
<dbReference type="GO" id="GO:0005758">
    <property type="term" value="C:mitochondrial intermembrane space"/>
    <property type="evidence" value="ECO:0007669"/>
    <property type="project" value="InterPro"/>
</dbReference>
<name>A0A420J9W8_9PEZI</name>
<feature type="compositionally biased region" description="Basic and acidic residues" evidence="2">
    <location>
        <begin position="128"/>
        <end position="140"/>
    </location>
</feature>
<reference evidence="3 4" key="1">
    <citation type="journal article" date="2018" name="BMC Genomics">
        <title>Comparative genome analyses reveal sequence features reflecting distinct modes of host-adaptation between dicot and monocot powdery mildew.</title>
        <authorList>
            <person name="Wu Y."/>
            <person name="Ma X."/>
            <person name="Pan Z."/>
            <person name="Kale S.D."/>
            <person name="Song Y."/>
            <person name="King H."/>
            <person name="Zhang Q."/>
            <person name="Presley C."/>
            <person name="Deng X."/>
            <person name="Wei C.I."/>
            <person name="Xiao S."/>
        </authorList>
    </citation>
    <scope>NUCLEOTIDE SEQUENCE [LARGE SCALE GENOMIC DNA]</scope>
    <source>
        <strain evidence="3">UMSG3</strain>
    </source>
</reference>
<sequence>MDQPSQKNQLSYLNHMDPIYTYVPSLTPEFCVSTVSLRDFFRLSRNLDDNITQYLYSLLYQSKSGFDPSSLSKFRSQTFGSRTLPTNSCQNFKEKILFPSWRTRDQVLEYCKTVATKIEMDESQPAIGREKGGSEIDNRSDPYSGTSSNQTKSEILNAVLRQESQVELIVRSRTWTIMNEKCGSDSRSWEQSLHEWKKSREQERNSKSNE</sequence>
<dbReference type="EMBL" id="MCBQ01001157">
    <property type="protein sequence ID" value="RKF83594.1"/>
    <property type="molecule type" value="Genomic_DNA"/>
</dbReference>
<organism evidence="3 4">
    <name type="scientific">Golovinomyces cichoracearum</name>
    <dbReference type="NCBI Taxonomy" id="62708"/>
    <lineage>
        <taxon>Eukaryota</taxon>
        <taxon>Fungi</taxon>
        <taxon>Dikarya</taxon>
        <taxon>Ascomycota</taxon>
        <taxon>Pezizomycotina</taxon>
        <taxon>Leotiomycetes</taxon>
        <taxon>Erysiphales</taxon>
        <taxon>Erysiphaceae</taxon>
        <taxon>Golovinomyces</taxon>
    </lineage>
</organism>
<feature type="region of interest" description="Disordered" evidence="2">
    <location>
        <begin position="122"/>
        <end position="150"/>
    </location>
</feature>
<evidence type="ECO:0000256" key="2">
    <source>
        <dbReference type="SAM" id="MobiDB-lite"/>
    </source>
</evidence>
<dbReference type="STRING" id="62708.A0A420J9W8"/>
<dbReference type="Pfam" id="PF09774">
    <property type="entry name" value="MIX23"/>
    <property type="match status" value="1"/>
</dbReference>
<evidence type="ECO:0000313" key="4">
    <source>
        <dbReference type="Proteomes" id="UP000283383"/>
    </source>
</evidence>
<comment type="caution">
    <text evidence="3">The sequence shown here is derived from an EMBL/GenBank/DDBJ whole genome shotgun (WGS) entry which is preliminary data.</text>
</comment>
<accession>A0A420J9W8</accession>
<evidence type="ECO:0008006" key="5">
    <source>
        <dbReference type="Google" id="ProtNLM"/>
    </source>
</evidence>
<feature type="compositionally biased region" description="Polar residues" evidence="2">
    <location>
        <begin position="141"/>
        <end position="150"/>
    </location>
</feature>
<evidence type="ECO:0000313" key="3">
    <source>
        <dbReference type="EMBL" id="RKF83594.1"/>
    </source>
</evidence>
<dbReference type="PANTHER" id="PTHR31905">
    <property type="entry name" value="COILED-COIL DOMAIN-CONTAINING PROTEIN 58"/>
    <property type="match status" value="1"/>
</dbReference>
<gene>
    <name evidence="3" type="ORF">GcM3_011031</name>
</gene>
<dbReference type="InterPro" id="IPR019171">
    <property type="entry name" value="MIX23"/>
</dbReference>